<accession>A0A1Y1XHT7</accession>
<proteinExistence type="predicted"/>
<dbReference type="AlphaFoldDB" id="A0A1Y1XHT7"/>
<evidence type="ECO:0000313" key="1">
    <source>
        <dbReference type="EMBL" id="ORX85309.1"/>
    </source>
</evidence>
<comment type="caution">
    <text evidence="1">The sequence shown here is derived from an EMBL/GenBank/DDBJ whole genome shotgun (WGS) entry which is preliminary data.</text>
</comment>
<name>A0A1Y1XHT7_9FUNG</name>
<gene>
    <name evidence="1" type="ORF">BCR32DRAFT_276344</name>
</gene>
<dbReference type="EMBL" id="MCFG01000037">
    <property type="protein sequence ID" value="ORX85309.1"/>
    <property type="molecule type" value="Genomic_DNA"/>
</dbReference>
<evidence type="ECO:0000313" key="2">
    <source>
        <dbReference type="Proteomes" id="UP000193944"/>
    </source>
</evidence>
<reference evidence="1 2" key="1">
    <citation type="submission" date="2016-08" db="EMBL/GenBank/DDBJ databases">
        <title>A Parts List for Fungal Cellulosomes Revealed by Comparative Genomics.</title>
        <authorList>
            <consortium name="DOE Joint Genome Institute"/>
            <person name="Haitjema C.H."/>
            <person name="Gilmore S.P."/>
            <person name="Henske J.K."/>
            <person name="Solomon K.V."/>
            <person name="De Groot R."/>
            <person name="Kuo A."/>
            <person name="Mondo S.J."/>
            <person name="Salamov A.A."/>
            <person name="Labutti K."/>
            <person name="Zhao Z."/>
            <person name="Chiniquy J."/>
            <person name="Barry K."/>
            <person name="Brewer H.M."/>
            <person name="Purvine S.O."/>
            <person name="Wright A.T."/>
            <person name="Boxma B."/>
            <person name="Van Alen T."/>
            <person name="Hackstein J.H."/>
            <person name="Baker S.E."/>
            <person name="Grigoriev I.V."/>
            <person name="O'Malley M.A."/>
        </authorList>
    </citation>
    <scope>NUCLEOTIDE SEQUENCE [LARGE SCALE GENOMIC DNA]</scope>
    <source>
        <strain evidence="1 2">S4</strain>
    </source>
</reference>
<sequence>MEKLMELYNNLDISFSELANTLKLKKLNEYKNIKNWNDPSAGSPMETLLRLLLPLNN</sequence>
<reference evidence="1 2" key="2">
    <citation type="submission" date="2016-08" db="EMBL/GenBank/DDBJ databases">
        <title>Pervasive Adenine N6-methylation of Active Genes in Fungi.</title>
        <authorList>
            <consortium name="DOE Joint Genome Institute"/>
            <person name="Mondo S.J."/>
            <person name="Dannebaum R.O."/>
            <person name="Kuo R.C."/>
            <person name="Labutti K."/>
            <person name="Haridas S."/>
            <person name="Kuo A."/>
            <person name="Salamov A."/>
            <person name="Ahrendt S.R."/>
            <person name="Lipzen A."/>
            <person name="Sullivan W."/>
            <person name="Andreopoulos W.B."/>
            <person name="Clum A."/>
            <person name="Lindquist E."/>
            <person name="Daum C."/>
            <person name="Ramamoorthy G.K."/>
            <person name="Gryganskyi A."/>
            <person name="Culley D."/>
            <person name="Magnuson J.K."/>
            <person name="James T.Y."/>
            <person name="O'Malley M.A."/>
            <person name="Stajich J.E."/>
            <person name="Spatafora J.W."/>
            <person name="Visel A."/>
            <person name="Grigoriev I.V."/>
        </authorList>
    </citation>
    <scope>NUCLEOTIDE SEQUENCE [LARGE SCALE GENOMIC DNA]</scope>
    <source>
        <strain evidence="1 2">S4</strain>
    </source>
</reference>
<keyword evidence="2" id="KW-1185">Reference proteome</keyword>
<protein>
    <submittedName>
        <fullName evidence="1">Uncharacterized protein</fullName>
    </submittedName>
</protein>
<dbReference type="Proteomes" id="UP000193944">
    <property type="component" value="Unassembled WGS sequence"/>
</dbReference>
<organism evidence="1 2">
    <name type="scientific">Anaeromyces robustus</name>
    <dbReference type="NCBI Taxonomy" id="1754192"/>
    <lineage>
        <taxon>Eukaryota</taxon>
        <taxon>Fungi</taxon>
        <taxon>Fungi incertae sedis</taxon>
        <taxon>Chytridiomycota</taxon>
        <taxon>Chytridiomycota incertae sedis</taxon>
        <taxon>Neocallimastigomycetes</taxon>
        <taxon>Neocallimastigales</taxon>
        <taxon>Neocallimastigaceae</taxon>
        <taxon>Anaeromyces</taxon>
    </lineage>
</organism>